<dbReference type="EMBL" id="CADCWC010000463">
    <property type="protein sequence ID" value="CAA9554058.1"/>
    <property type="molecule type" value="Genomic_DNA"/>
</dbReference>
<reference evidence="2" key="1">
    <citation type="submission" date="2020-02" db="EMBL/GenBank/DDBJ databases">
        <authorList>
            <person name="Meier V. D."/>
        </authorList>
    </citation>
    <scope>NUCLEOTIDE SEQUENCE</scope>
    <source>
        <strain evidence="2">AVDCRST_MAG79</strain>
    </source>
</reference>
<sequence>ARGRGSGDGARAVRGVRGPRRGSRHRGGPPRPGVLSAAHGRARRPAGALPRTRRVPPLPRGRRPGVGGVRGRPGRLPRRGGRRHLLRPRDGASPRVRGATAGARHLGVPASRGARRVLPRRPHRRRGDGARKPPGRRRRL</sequence>
<feature type="compositionally biased region" description="Basic residues" evidence="1">
    <location>
        <begin position="17"/>
        <end position="28"/>
    </location>
</feature>
<feature type="region of interest" description="Disordered" evidence="1">
    <location>
        <begin position="1"/>
        <end position="140"/>
    </location>
</feature>
<protein>
    <submittedName>
        <fullName evidence="2">Uncharacterized protein</fullName>
    </submittedName>
</protein>
<feature type="compositionally biased region" description="Low complexity" evidence="1">
    <location>
        <begin position="33"/>
        <end position="50"/>
    </location>
</feature>
<feature type="non-terminal residue" evidence="2">
    <location>
        <position position="1"/>
    </location>
</feature>
<feature type="non-terminal residue" evidence="2">
    <location>
        <position position="140"/>
    </location>
</feature>
<dbReference type="AlphaFoldDB" id="A0A6J4UPJ2"/>
<feature type="compositionally biased region" description="Basic residues" evidence="1">
    <location>
        <begin position="72"/>
        <end position="86"/>
    </location>
</feature>
<evidence type="ECO:0000313" key="2">
    <source>
        <dbReference type="EMBL" id="CAA9554058.1"/>
    </source>
</evidence>
<proteinExistence type="predicted"/>
<organism evidence="2">
    <name type="scientific">uncultured Thermoleophilia bacterium</name>
    <dbReference type="NCBI Taxonomy" id="1497501"/>
    <lineage>
        <taxon>Bacteria</taxon>
        <taxon>Bacillati</taxon>
        <taxon>Actinomycetota</taxon>
        <taxon>Thermoleophilia</taxon>
        <taxon>environmental samples</taxon>
    </lineage>
</organism>
<accession>A0A6J4UPJ2</accession>
<evidence type="ECO:0000256" key="1">
    <source>
        <dbReference type="SAM" id="MobiDB-lite"/>
    </source>
</evidence>
<name>A0A6J4UPJ2_9ACTN</name>
<feature type="compositionally biased region" description="Basic residues" evidence="1">
    <location>
        <begin position="113"/>
        <end position="126"/>
    </location>
</feature>
<gene>
    <name evidence="2" type="ORF">AVDCRST_MAG79-2934</name>
</gene>